<organism evidence="2">
    <name type="scientific">Ananas comosus var. bracteatus</name>
    <name type="common">red pineapple</name>
    <dbReference type="NCBI Taxonomy" id="296719"/>
    <lineage>
        <taxon>Eukaryota</taxon>
        <taxon>Viridiplantae</taxon>
        <taxon>Streptophyta</taxon>
        <taxon>Embryophyta</taxon>
        <taxon>Tracheophyta</taxon>
        <taxon>Spermatophyta</taxon>
        <taxon>Magnoliopsida</taxon>
        <taxon>Liliopsida</taxon>
        <taxon>Poales</taxon>
        <taxon>Bromeliaceae</taxon>
        <taxon>Bromelioideae</taxon>
        <taxon>Ananas</taxon>
    </lineage>
</organism>
<accession>A0A6V7QKX7</accession>
<evidence type="ECO:0000313" key="2">
    <source>
        <dbReference type="EMBL" id="CAD1843820.1"/>
    </source>
</evidence>
<evidence type="ECO:0000256" key="1">
    <source>
        <dbReference type="SAM" id="MobiDB-lite"/>
    </source>
</evidence>
<name>A0A6V7QKX7_ANACO</name>
<feature type="compositionally biased region" description="Gly residues" evidence="1">
    <location>
        <begin position="139"/>
        <end position="152"/>
    </location>
</feature>
<sequence>MHSIEYQIMHPKMYQFSPESSAGSVEALPFDENDSEEMLLLDVLTAASADNSAHRIRPKEEGVGPRSYRGCGGGRGEVRGGDPGLDAARGAGVAGDLRQRGGGGDGLRPGGVRDAGARRGAEFPRGGGPGVAARRGVPPAGGGRRGGGGVAGHGAEAAALDAAEEEFDGGGGGGEEGEEREGGEWGGGVGGFGSRVSGGASQEHFRGCNSLIQLSPYLINPELGADERRTNKLPYKGVV</sequence>
<dbReference type="EMBL" id="LR862137">
    <property type="protein sequence ID" value="CAD1843820.1"/>
    <property type="molecule type" value="Genomic_DNA"/>
</dbReference>
<proteinExistence type="predicted"/>
<reference evidence="2" key="1">
    <citation type="submission" date="2020-07" db="EMBL/GenBank/DDBJ databases">
        <authorList>
            <person name="Lin J."/>
        </authorList>
    </citation>
    <scope>NUCLEOTIDE SEQUENCE</scope>
</reference>
<feature type="region of interest" description="Disordered" evidence="1">
    <location>
        <begin position="58"/>
        <end position="202"/>
    </location>
</feature>
<dbReference type="AlphaFoldDB" id="A0A6V7QKX7"/>
<gene>
    <name evidence="2" type="ORF">CB5_LOCUS27031</name>
</gene>
<protein>
    <submittedName>
        <fullName evidence="2">Uncharacterized protein</fullName>
    </submittedName>
</protein>
<feature type="compositionally biased region" description="Gly residues" evidence="1">
    <location>
        <begin position="184"/>
        <end position="193"/>
    </location>
</feature>
<feature type="compositionally biased region" description="Gly residues" evidence="1">
    <location>
        <begin position="100"/>
        <end position="109"/>
    </location>
</feature>